<dbReference type="EMBL" id="JAEQND010000001">
    <property type="protein sequence ID" value="MBL0423786.1"/>
    <property type="molecule type" value="Genomic_DNA"/>
</dbReference>
<reference evidence="2 3" key="1">
    <citation type="journal article" date="2017" name="Int. J. Syst. Evol. Microbiol.">
        <title>Ramlibacter alkalitolerans sp. nov., alkali-tolerant bacterium isolated from soil of ginseng.</title>
        <authorList>
            <person name="Lee D.H."/>
            <person name="Cha C.J."/>
        </authorList>
    </citation>
    <scope>NUCLEOTIDE SEQUENCE [LARGE SCALE GENOMIC DNA]</scope>
    <source>
        <strain evidence="2 3">KACC 19305</strain>
    </source>
</reference>
<dbReference type="Pfam" id="PF11162">
    <property type="entry name" value="DUF2946"/>
    <property type="match status" value="1"/>
</dbReference>
<dbReference type="RefSeq" id="WP_201687021.1">
    <property type="nucleotide sequence ID" value="NZ_JAEQND010000001.1"/>
</dbReference>
<gene>
    <name evidence="2" type="ORF">JI746_01605</name>
</gene>
<sequence length="117" mass="12171">METLRRLQRLTCRLLLVWFALSVGVAVASPVLQPHGDDVVCSGSGALMPMPADDGGTPSSGHGHDHDCRLCVMVGAPPVPLVVVAHAAPADTPVLHLPVPVPSQAPVPFQQRGPPLL</sequence>
<feature type="chain" id="PRO_5046109587" evidence="1">
    <location>
        <begin position="29"/>
        <end position="117"/>
    </location>
</feature>
<keyword evidence="1" id="KW-0732">Signal</keyword>
<organism evidence="2 3">
    <name type="scientific">Ramlibacter alkalitolerans</name>
    <dbReference type="NCBI Taxonomy" id="2039631"/>
    <lineage>
        <taxon>Bacteria</taxon>
        <taxon>Pseudomonadati</taxon>
        <taxon>Pseudomonadota</taxon>
        <taxon>Betaproteobacteria</taxon>
        <taxon>Burkholderiales</taxon>
        <taxon>Comamonadaceae</taxon>
        <taxon>Ramlibacter</taxon>
    </lineage>
</organism>
<proteinExistence type="predicted"/>
<keyword evidence="3" id="KW-1185">Reference proteome</keyword>
<dbReference type="InterPro" id="IPR021333">
    <property type="entry name" value="DUF2946"/>
</dbReference>
<accession>A0ABS1JI66</accession>
<feature type="signal peptide" evidence="1">
    <location>
        <begin position="1"/>
        <end position="28"/>
    </location>
</feature>
<comment type="caution">
    <text evidence="2">The sequence shown here is derived from an EMBL/GenBank/DDBJ whole genome shotgun (WGS) entry which is preliminary data.</text>
</comment>
<evidence type="ECO:0000256" key="1">
    <source>
        <dbReference type="SAM" id="SignalP"/>
    </source>
</evidence>
<evidence type="ECO:0000313" key="3">
    <source>
        <dbReference type="Proteomes" id="UP000622707"/>
    </source>
</evidence>
<protein>
    <submittedName>
        <fullName evidence="2">DUF2946 family protein</fullName>
    </submittedName>
</protein>
<dbReference type="Proteomes" id="UP000622707">
    <property type="component" value="Unassembled WGS sequence"/>
</dbReference>
<name>A0ABS1JI66_9BURK</name>
<evidence type="ECO:0000313" key="2">
    <source>
        <dbReference type="EMBL" id="MBL0423786.1"/>
    </source>
</evidence>